<organism evidence="2 3">
    <name type="scientific">Azorhizobium oxalatiphilum</name>
    <dbReference type="NCBI Taxonomy" id="980631"/>
    <lineage>
        <taxon>Bacteria</taxon>
        <taxon>Pseudomonadati</taxon>
        <taxon>Pseudomonadota</taxon>
        <taxon>Alphaproteobacteria</taxon>
        <taxon>Hyphomicrobiales</taxon>
        <taxon>Xanthobacteraceae</taxon>
        <taxon>Azorhizobium</taxon>
    </lineage>
</organism>
<accession>A0A917F609</accession>
<gene>
    <name evidence="2" type="ORF">GCM10007301_03130</name>
</gene>
<evidence type="ECO:0000313" key="2">
    <source>
        <dbReference type="EMBL" id="GGF47118.1"/>
    </source>
</evidence>
<evidence type="ECO:0000313" key="3">
    <source>
        <dbReference type="Proteomes" id="UP000606044"/>
    </source>
</evidence>
<dbReference type="AlphaFoldDB" id="A0A917F609"/>
<dbReference type="EMBL" id="BMCT01000001">
    <property type="protein sequence ID" value="GGF47118.1"/>
    <property type="molecule type" value="Genomic_DNA"/>
</dbReference>
<protein>
    <submittedName>
        <fullName evidence="2">Uncharacterized protein</fullName>
    </submittedName>
</protein>
<comment type="caution">
    <text evidence="2">The sequence shown here is derived from an EMBL/GenBank/DDBJ whole genome shotgun (WGS) entry which is preliminary data.</text>
</comment>
<name>A0A917F609_9HYPH</name>
<sequence>MTAKAPHPTPAEDTGDQEERLDEALEESFPASDPPAAAHITGAEVIGTKSAQEKAHDKAESDLLDEALDESFPASDPPSMTRKHGKDDADPE</sequence>
<dbReference type="Proteomes" id="UP000606044">
    <property type="component" value="Unassembled WGS sequence"/>
</dbReference>
<reference evidence="2" key="2">
    <citation type="submission" date="2020-09" db="EMBL/GenBank/DDBJ databases">
        <authorList>
            <person name="Sun Q."/>
            <person name="Sedlacek I."/>
        </authorList>
    </citation>
    <scope>NUCLEOTIDE SEQUENCE</scope>
    <source>
        <strain evidence="2">CCM 7897</strain>
    </source>
</reference>
<dbReference type="RefSeq" id="WP_188574755.1">
    <property type="nucleotide sequence ID" value="NZ_BMCT01000001.1"/>
</dbReference>
<proteinExistence type="predicted"/>
<evidence type="ECO:0000256" key="1">
    <source>
        <dbReference type="SAM" id="MobiDB-lite"/>
    </source>
</evidence>
<feature type="region of interest" description="Disordered" evidence="1">
    <location>
        <begin position="1"/>
        <end position="92"/>
    </location>
</feature>
<feature type="compositionally biased region" description="Acidic residues" evidence="1">
    <location>
        <begin position="13"/>
        <end position="26"/>
    </location>
</feature>
<keyword evidence="3" id="KW-1185">Reference proteome</keyword>
<feature type="compositionally biased region" description="Basic and acidic residues" evidence="1">
    <location>
        <begin position="51"/>
        <end position="61"/>
    </location>
</feature>
<reference evidence="2" key="1">
    <citation type="journal article" date="2014" name="Int. J. Syst. Evol. Microbiol.">
        <title>Complete genome sequence of Corynebacterium casei LMG S-19264T (=DSM 44701T), isolated from a smear-ripened cheese.</title>
        <authorList>
            <consortium name="US DOE Joint Genome Institute (JGI-PGF)"/>
            <person name="Walter F."/>
            <person name="Albersmeier A."/>
            <person name="Kalinowski J."/>
            <person name="Ruckert C."/>
        </authorList>
    </citation>
    <scope>NUCLEOTIDE SEQUENCE</scope>
    <source>
        <strain evidence="2">CCM 7897</strain>
    </source>
</reference>